<protein>
    <submittedName>
        <fullName evidence="2">Uncharacterized protein</fullName>
    </submittedName>
</protein>
<dbReference type="EMBL" id="JACCKB010000024">
    <property type="protein sequence ID" value="NYZ67359.1"/>
    <property type="molecule type" value="Genomic_DNA"/>
</dbReference>
<dbReference type="Proteomes" id="UP000569732">
    <property type="component" value="Unassembled WGS sequence"/>
</dbReference>
<evidence type="ECO:0000313" key="2">
    <source>
        <dbReference type="EMBL" id="NYZ67359.1"/>
    </source>
</evidence>
<feature type="chain" id="PRO_5032760200" evidence="1">
    <location>
        <begin position="25"/>
        <end position="346"/>
    </location>
</feature>
<organism evidence="2 3">
    <name type="scientific">Spartinivicinus marinus</name>
    <dbReference type="NCBI Taxonomy" id="2994442"/>
    <lineage>
        <taxon>Bacteria</taxon>
        <taxon>Pseudomonadati</taxon>
        <taxon>Pseudomonadota</taxon>
        <taxon>Gammaproteobacteria</taxon>
        <taxon>Oceanospirillales</taxon>
        <taxon>Zooshikellaceae</taxon>
        <taxon>Spartinivicinus</taxon>
    </lineage>
</organism>
<comment type="caution">
    <text evidence="2">The sequence shown here is derived from an EMBL/GenBank/DDBJ whole genome shotgun (WGS) entry which is preliminary data.</text>
</comment>
<keyword evidence="3" id="KW-1185">Reference proteome</keyword>
<reference evidence="2 3" key="1">
    <citation type="submission" date="2020-07" db="EMBL/GenBank/DDBJ databases">
        <title>Endozoicomonas sp. nov., isolated from sediment.</title>
        <authorList>
            <person name="Gu T."/>
        </authorList>
    </citation>
    <scope>NUCLEOTIDE SEQUENCE [LARGE SCALE GENOMIC DNA]</scope>
    <source>
        <strain evidence="2 3">SM1973</strain>
    </source>
</reference>
<accession>A0A853I3Z4</accession>
<evidence type="ECO:0000256" key="1">
    <source>
        <dbReference type="SAM" id="SignalP"/>
    </source>
</evidence>
<gene>
    <name evidence="2" type="ORF">H0A36_15180</name>
</gene>
<dbReference type="RefSeq" id="WP_180569381.1">
    <property type="nucleotide sequence ID" value="NZ_JACCKB010000024.1"/>
</dbReference>
<sequence>MNVKKYCFFISASSLLSMTNYATADLDPNRFEIQDVNVSMSIQDDAAYPIYANGRMQAPVDIALKIYDKINSQYIQLTETQLKNAIILTDINGVVLTFNQPVNNSWGFTFTENSFSHRIKERSKRSSSSQVSSSPVWSNLRAYVYTDEEVYEKKICIAVKFTSDQTFNSCSGNFDEYARIESKSEKTYIADFFTLSQTKLWDSNDEDWDSSLNQQLYQHYISHKQGIKLHSVGRVGTWRGETVIRYPEADNILTFSMHGEGGTAWFIPSLTKTHYSYMGTPYPINNRKGQLSILRITSPDNPVSPESPAYRHVVNKQPLYILDKYGNESTISLEFSSDESKWVLLD</sequence>
<feature type="signal peptide" evidence="1">
    <location>
        <begin position="1"/>
        <end position="24"/>
    </location>
</feature>
<keyword evidence="1" id="KW-0732">Signal</keyword>
<proteinExistence type="predicted"/>
<name>A0A853I3Z4_9GAMM</name>
<evidence type="ECO:0000313" key="3">
    <source>
        <dbReference type="Proteomes" id="UP000569732"/>
    </source>
</evidence>
<dbReference type="AlphaFoldDB" id="A0A853I3Z4"/>